<dbReference type="Gene3D" id="3.40.50.620">
    <property type="entry name" value="HUPs"/>
    <property type="match status" value="1"/>
</dbReference>
<dbReference type="PROSITE" id="PS50886">
    <property type="entry name" value="TRBD"/>
    <property type="match status" value="1"/>
</dbReference>
<keyword evidence="8 14" id="KW-0067">ATP-binding</keyword>
<dbReference type="SUPFAM" id="SSF47323">
    <property type="entry name" value="Anticodon-binding domain of a subclass of class I aminoacyl-tRNA synthetases"/>
    <property type="match status" value="1"/>
</dbReference>
<dbReference type="EC" id="6.1.1.10" evidence="14"/>
<name>A0ABS4KLP3_9FIRM</name>
<dbReference type="Gene3D" id="2.170.220.10">
    <property type="match status" value="1"/>
</dbReference>
<evidence type="ECO:0000256" key="1">
    <source>
        <dbReference type="ARBA" id="ARBA00003314"/>
    </source>
</evidence>
<keyword evidence="9 14" id="KW-0694">RNA-binding</keyword>
<organism evidence="16 17">
    <name type="scientific">Acetoanaerobium pronyense</name>
    <dbReference type="NCBI Taxonomy" id="1482736"/>
    <lineage>
        <taxon>Bacteria</taxon>
        <taxon>Bacillati</taxon>
        <taxon>Bacillota</taxon>
        <taxon>Clostridia</taxon>
        <taxon>Peptostreptococcales</taxon>
        <taxon>Filifactoraceae</taxon>
        <taxon>Acetoanaerobium</taxon>
    </lineage>
</organism>
<dbReference type="Pfam" id="PF19303">
    <property type="entry name" value="Anticodon_3"/>
    <property type="match status" value="1"/>
</dbReference>
<keyword evidence="6 14" id="KW-0436">Ligase</keyword>
<dbReference type="SUPFAM" id="SSF50249">
    <property type="entry name" value="Nucleic acid-binding proteins"/>
    <property type="match status" value="1"/>
</dbReference>
<dbReference type="EMBL" id="JAGGLI010000020">
    <property type="protein sequence ID" value="MBP2028066.1"/>
    <property type="molecule type" value="Genomic_DNA"/>
</dbReference>
<feature type="binding site" evidence="14">
    <location>
        <position position="149"/>
    </location>
    <ligand>
        <name>Zn(2+)</name>
        <dbReference type="ChEBI" id="CHEBI:29105"/>
    </ligand>
</feature>
<dbReference type="Pfam" id="PF00133">
    <property type="entry name" value="tRNA-synt_1"/>
    <property type="match status" value="1"/>
</dbReference>
<evidence type="ECO:0000256" key="8">
    <source>
        <dbReference type="ARBA" id="ARBA00022840"/>
    </source>
</evidence>
<accession>A0ABS4KLP3</accession>
<evidence type="ECO:0000256" key="3">
    <source>
        <dbReference type="ARBA" id="ARBA00011738"/>
    </source>
</evidence>
<dbReference type="CDD" id="cd00814">
    <property type="entry name" value="MetRS_core"/>
    <property type="match status" value="1"/>
</dbReference>
<dbReference type="InterPro" id="IPR001412">
    <property type="entry name" value="aa-tRNA-synth_I_CS"/>
</dbReference>
<evidence type="ECO:0000256" key="12">
    <source>
        <dbReference type="ARBA" id="ARBA00047364"/>
    </source>
</evidence>
<feature type="short sequence motif" description="'KMSKS' region" evidence="14">
    <location>
        <begin position="299"/>
        <end position="303"/>
    </location>
</feature>
<dbReference type="PRINTS" id="PR01041">
    <property type="entry name" value="TRNASYNTHMET"/>
</dbReference>
<dbReference type="InterPro" id="IPR033911">
    <property type="entry name" value="MetRS_core"/>
</dbReference>
<dbReference type="SUPFAM" id="SSF52374">
    <property type="entry name" value="Nucleotidylyl transferase"/>
    <property type="match status" value="1"/>
</dbReference>
<dbReference type="NCBIfam" id="TIGR00399">
    <property type="entry name" value="metG_C_term"/>
    <property type="match status" value="1"/>
</dbReference>
<keyword evidence="5 14" id="KW-0820">tRNA-binding</keyword>
<comment type="catalytic activity">
    <reaction evidence="13">
        <text>tRNA(Leu) + L-leucine + ATP = L-leucyl-tRNA(Leu) + AMP + diphosphate</text>
        <dbReference type="Rhea" id="RHEA:11688"/>
        <dbReference type="Rhea" id="RHEA-COMP:9613"/>
        <dbReference type="Rhea" id="RHEA-COMP:9622"/>
        <dbReference type="ChEBI" id="CHEBI:30616"/>
        <dbReference type="ChEBI" id="CHEBI:33019"/>
        <dbReference type="ChEBI" id="CHEBI:57427"/>
        <dbReference type="ChEBI" id="CHEBI:78442"/>
        <dbReference type="ChEBI" id="CHEBI:78494"/>
        <dbReference type="ChEBI" id="CHEBI:456215"/>
        <dbReference type="EC" id="6.1.1.4"/>
    </reaction>
</comment>
<comment type="caution">
    <text evidence="14">Lacks conserved residue(s) required for the propagation of feature annotation.</text>
</comment>
<evidence type="ECO:0000313" key="17">
    <source>
        <dbReference type="Proteomes" id="UP001314903"/>
    </source>
</evidence>
<dbReference type="NCBIfam" id="TIGR00398">
    <property type="entry name" value="metG"/>
    <property type="match status" value="1"/>
</dbReference>
<evidence type="ECO:0000259" key="15">
    <source>
        <dbReference type="PROSITE" id="PS50886"/>
    </source>
</evidence>
<keyword evidence="11 14" id="KW-0030">Aminoacyl-tRNA synthetase</keyword>
<dbReference type="RefSeq" id="WP_209661123.1">
    <property type="nucleotide sequence ID" value="NZ_JAGGLI010000020.1"/>
</dbReference>
<reference evidence="16 17" key="1">
    <citation type="submission" date="2021-03" db="EMBL/GenBank/DDBJ databases">
        <title>Genomic Encyclopedia of Type Strains, Phase IV (KMG-IV): sequencing the most valuable type-strain genomes for metagenomic binning, comparative biology and taxonomic classification.</title>
        <authorList>
            <person name="Goeker M."/>
        </authorList>
    </citation>
    <scope>NUCLEOTIDE SEQUENCE [LARGE SCALE GENOMIC DNA]</scope>
    <source>
        <strain evidence="16 17">DSM 27512</strain>
    </source>
</reference>
<dbReference type="GO" id="GO:0004825">
    <property type="term" value="F:methionine-tRNA ligase activity"/>
    <property type="evidence" value="ECO:0007669"/>
    <property type="project" value="UniProtKB-EC"/>
</dbReference>
<gene>
    <name evidence="14" type="primary">metG</name>
    <name evidence="16" type="ORF">J2Z35_001865</name>
</gene>
<dbReference type="PROSITE" id="PS00178">
    <property type="entry name" value="AA_TRNA_LIGASE_I"/>
    <property type="match status" value="1"/>
</dbReference>
<dbReference type="InterPro" id="IPR015413">
    <property type="entry name" value="Methionyl/Leucyl_tRNA_Synth"/>
</dbReference>
<evidence type="ECO:0000256" key="13">
    <source>
        <dbReference type="ARBA" id="ARBA00047469"/>
    </source>
</evidence>
<comment type="subcellular location">
    <subcellularLocation>
        <location evidence="2 14">Cytoplasm</location>
    </subcellularLocation>
</comment>
<keyword evidence="7 14" id="KW-0547">Nucleotide-binding</keyword>
<keyword evidence="14" id="KW-0862">Zinc</keyword>
<evidence type="ECO:0000256" key="10">
    <source>
        <dbReference type="ARBA" id="ARBA00022917"/>
    </source>
</evidence>
<dbReference type="InterPro" id="IPR012340">
    <property type="entry name" value="NA-bd_OB-fold"/>
</dbReference>
<comment type="function">
    <text evidence="1 14">Is required not only for elongation of protein synthesis but also for the initiation of all mRNA translation through initiator tRNA(fMet) aminoacylation.</text>
</comment>
<evidence type="ECO:0000256" key="14">
    <source>
        <dbReference type="HAMAP-Rule" id="MF_01228"/>
    </source>
</evidence>
<dbReference type="Pfam" id="PF09334">
    <property type="entry name" value="tRNA-synt_1g"/>
    <property type="match status" value="1"/>
</dbReference>
<proteinExistence type="inferred from homology"/>
<dbReference type="PANTHER" id="PTHR43326:SF1">
    <property type="entry name" value="METHIONINE--TRNA LIGASE, MITOCHONDRIAL"/>
    <property type="match status" value="1"/>
</dbReference>
<evidence type="ECO:0000256" key="2">
    <source>
        <dbReference type="ARBA" id="ARBA00004496"/>
    </source>
</evidence>
<dbReference type="CDD" id="cd07957">
    <property type="entry name" value="Anticodon_Ia_Met"/>
    <property type="match status" value="1"/>
</dbReference>
<dbReference type="PANTHER" id="PTHR43326">
    <property type="entry name" value="METHIONYL-TRNA SYNTHETASE"/>
    <property type="match status" value="1"/>
</dbReference>
<dbReference type="CDD" id="cd02800">
    <property type="entry name" value="tRNA_bind_EcMetRS_like"/>
    <property type="match status" value="1"/>
</dbReference>
<protein>
    <recommendedName>
        <fullName evidence="14">Methionine--tRNA ligase</fullName>
        <ecNumber evidence="14">6.1.1.10</ecNumber>
    </recommendedName>
    <alternativeName>
        <fullName evidence="14">Methionyl-tRNA synthetase</fullName>
        <shortName evidence="14">MetRS</shortName>
    </alternativeName>
</protein>
<feature type="domain" description="TRNA-binding" evidence="15">
    <location>
        <begin position="552"/>
        <end position="653"/>
    </location>
</feature>
<dbReference type="InterPro" id="IPR004495">
    <property type="entry name" value="Met-tRNA-synth_bsu_C"/>
</dbReference>
<dbReference type="InterPro" id="IPR023457">
    <property type="entry name" value="Met-tRNA_synth_2"/>
</dbReference>
<feature type="binding site" evidence="14">
    <location>
        <position position="146"/>
    </location>
    <ligand>
        <name>Zn(2+)</name>
        <dbReference type="ChEBI" id="CHEBI:29105"/>
    </ligand>
</feature>
<dbReference type="Pfam" id="PF01588">
    <property type="entry name" value="tRNA_bind"/>
    <property type="match status" value="1"/>
</dbReference>
<feature type="short sequence motif" description="'HIGH' region" evidence="14">
    <location>
        <begin position="13"/>
        <end position="23"/>
    </location>
</feature>
<evidence type="ECO:0000256" key="11">
    <source>
        <dbReference type="ARBA" id="ARBA00023146"/>
    </source>
</evidence>
<keyword evidence="17" id="KW-1185">Reference proteome</keyword>
<feature type="binding site" evidence="14">
    <location>
        <position position="128"/>
    </location>
    <ligand>
        <name>Zn(2+)</name>
        <dbReference type="ChEBI" id="CHEBI:29105"/>
    </ligand>
</feature>
<dbReference type="InterPro" id="IPR014729">
    <property type="entry name" value="Rossmann-like_a/b/a_fold"/>
</dbReference>
<evidence type="ECO:0000256" key="7">
    <source>
        <dbReference type="ARBA" id="ARBA00022741"/>
    </source>
</evidence>
<feature type="binding site" evidence="14">
    <location>
        <position position="131"/>
    </location>
    <ligand>
        <name>Zn(2+)</name>
        <dbReference type="ChEBI" id="CHEBI:29105"/>
    </ligand>
</feature>
<dbReference type="InterPro" id="IPR002300">
    <property type="entry name" value="aa-tRNA-synth_Ia"/>
</dbReference>
<dbReference type="InterPro" id="IPR009080">
    <property type="entry name" value="tRNAsynth_Ia_anticodon-bd"/>
</dbReference>
<dbReference type="HAMAP" id="MF_01228">
    <property type="entry name" value="Met_tRNA_synth_type2"/>
    <property type="match status" value="1"/>
</dbReference>
<evidence type="ECO:0000256" key="9">
    <source>
        <dbReference type="ARBA" id="ARBA00022884"/>
    </source>
</evidence>
<comment type="catalytic activity">
    <reaction evidence="12 14">
        <text>tRNA(Met) + L-methionine + ATP = L-methionyl-tRNA(Met) + AMP + diphosphate</text>
        <dbReference type="Rhea" id="RHEA:13481"/>
        <dbReference type="Rhea" id="RHEA-COMP:9667"/>
        <dbReference type="Rhea" id="RHEA-COMP:9698"/>
        <dbReference type="ChEBI" id="CHEBI:30616"/>
        <dbReference type="ChEBI" id="CHEBI:33019"/>
        <dbReference type="ChEBI" id="CHEBI:57844"/>
        <dbReference type="ChEBI" id="CHEBI:78442"/>
        <dbReference type="ChEBI" id="CHEBI:78530"/>
        <dbReference type="ChEBI" id="CHEBI:456215"/>
        <dbReference type="EC" id="6.1.1.10"/>
    </reaction>
</comment>
<dbReference type="InterPro" id="IPR041872">
    <property type="entry name" value="Anticodon_Met"/>
</dbReference>
<dbReference type="Gene3D" id="2.40.50.140">
    <property type="entry name" value="Nucleic acid-binding proteins"/>
    <property type="match status" value="1"/>
</dbReference>
<dbReference type="InterPro" id="IPR002547">
    <property type="entry name" value="tRNA-bd_dom"/>
</dbReference>
<dbReference type="InterPro" id="IPR014758">
    <property type="entry name" value="Met-tRNA_synth"/>
</dbReference>
<sequence>MSKKTFYVTTPIYYPSGRLHIGHTYTTVAADAIARYKRFTGHDVRFLTGTDEHGEKIQKTADEKGMAPIDYLDDIVGDIKKLWQTMEISYDDFIRTTEKRHEKAVQNIFQKLYDQGDIYLGEYEGWYCVPCESLWTDTQVGDDHKCPDCKRDVQKKKESSYFFKLSKYQQRLVDYYNANPDFCFPESRKNEMLNNFINAGLEDLSVSRTTFDWGIKVPFDEKHVIYVWIDALCNYITALGYEGEDSSLMDRYWPSNVQIVGKEIVRFHTIIWPALLMALDLPLPEKVYGHGWILFSEDKMSKSKGNIVYPEPIIERYGIDSLKYFLLREFTFGQDGNYTNRNFLTRINSDLANDLGNLLSRTISMIEKYNDCIIPSPKTSGGFHDELKSIAESMSAKVDSAMDRLQFNEALEEVWKLIRRSNKYVDETMPWALAKDESKKDELDTVLYNLAESLRIATVMISPILHITADKIFNQLGVSEDIRTYESSKAFGLIKEGTKINKGEILFPRLDIDKELGVMEEMFGKKKEEVNELPKEEIKEEKKGKEEITIDDFAKVELKVGKVLEAEKHPKADKLLVFKIKLKDEVRQIVSGIAKFYDPAELIGRNVVVVTNLKPVKLRGIESQGMILSAATEDDSKLVLISAQDIEDGVEVR</sequence>
<comment type="similarity">
    <text evidence="14">Belongs to the class-I aminoacyl-tRNA synthetase family. MetG type 2A subfamily.</text>
</comment>
<evidence type="ECO:0000256" key="5">
    <source>
        <dbReference type="ARBA" id="ARBA00022555"/>
    </source>
</evidence>
<keyword evidence="14" id="KW-0479">Metal-binding</keyword>
<evidence type="ECO:0000256" key="6">
    <source>
        <dbReference type="ARBA" id="ARBA00022598"/>
    </source>
</evidence>
<comment type="cofactor">
    <cofactor evidence="14">
        <name>Zn(2+)</name>
        <dbReference type="ChEBI" id="CHEBI:29105"/>
    </cofactor>
    <text evidence="14">Binds 1 zinc ion per subunit.</text>
</comment>
<keyword evidence="10 14" id="KW-0648">Protein biosynthesis</keyword>
<dbReference type="NCBIfam" id="NF008900">
    <property type="entry name" value="PRK12267.1"/>
    <property type="match status" value="1"/>
</dbReference>
<dbReference type="Proteomes" id="UP001314903">
    <property type="component" value="Unassembled WGS sequence"/>
</dbReference>
<comment type="caution">
    <text evidence="16">The sequence shown here is derived from an EMBL/GenBank/DDBJ whole genome shotgun (WGS) entry which is preliminary data.</text>
</comment>
<keyword evidence="4 14" id="KW-0963">Cytoplasm</keyword>
<dbReference type="Gene3D" id="1.10.730.10">
    <property type="entry name" value="Isoleucyl-tRNA Synthetase, Domain 1"/>
    <property type="match status" value="1"/>
</dbReference>
<evidence type="ECO:0000313" key="16">
    <source>
        <dbReference type="EMBL" id="MBP2028066.1"/>
    </source>
</evidence>
<comment type="subunit">
    <text evidence="3 14">Homodimer.</text>
</comment>
<evidence type="ECO:0000256" key="4">
    <source>
        <dbReference type="ARBA" id="ARBA00022490"/>
    </source>
</evidence>